<dbReference type="Proteomes" id="UP001589605">
    <property type="component" value="Unassembled WGS sequence"/>
</dbReference>
<feature type="signal peptide" evidence="1">
    <location>
        <begin position="1"/>
        <end position="22"/>
    </location>
</feature>
<organism evidence="2 3">
    <name type="scientific">Formosa undariae</name>
    <dbReference type="NCBI Taxonomy" id="1325436"/>
    <lineage>
        <taxon>Bacteria</taxon>
        <taxon>Pseudomonadati</taxon>
        <taxon>Bacteroidota</taxon>
        <taxon>Flavobacteriia</taxon>
        <taxon>Flavobacteriales</taxon>
        <taxon>Flavobacteriaceae</taxon>
        <taxon>Formosa</taxon>
    </lineage>
</organism>
<evidence type="ECO:0000256" key="1">
    <source>
        <dbReference type="SAM" id="SignalP"/>
    </source>
</evidence>
<keyword evidence="1" id="KW-0732">Signal</keyword>
<gene>
    <name evidence="2" type="ORF">ACFFVB_01780</name>
</gene>
<proteinExistence type="predicted"/>
<feature type="chain" id="PRO_5046987555" description="DUF4270 domain-containing protein" evidence="1">
    <location>
        <begin position="23"/>
        <end position="380"/>
    </location>
</feature>
<name>A0ABV5EX79_9FLAO</name>
<dbReference type="RefSeq" id="WP_382380553.1">
    <property type="nucleotide sequence ID" value="NZ_JBHMEZ010000001.1"/>
</dbReference>
<sequence>MKKLLYLLVVVGAIFTSCNPLEDINDNIDSVDKPIVGVDDYTLTDDDYEDLELGFGSFDSEDQAKELIPGFLSDAFPYWGNGSAVFVTYNLYKSNSIKSETAYTVTDEDYATLGFSFGNFDSPGDMTELLMYMYPDATRGAMVDLTYKYYSGGSTSEVTNNFILLDSWEFVREFTTEEYNAMEQSYPNFSSEDVAEFNISVYLKTLYPYAKADDRLVTIYELYVSGADNEMNIVPFVFDGTDWNAIPSVIESSLQFGNDNGTWVPDNTIRYTLAAADYEYISEQLINEPGFEGPADSMGYFKNLDRREGNANFWSDNTFDATGTNIPEDMIGRGMAILLENIAPSAEEGQKYILTYDIYNGTNTTENAAMIKTDGAWVRQ</sequence>
<dbReference type="EMBL" id="JBHMEZ010000001">
    <property type="protein sequence ID" value="MFB9051796.1"/>
    <property type="molecule type" value="Genomic_DNA"/>
</dbReference>
<evidence type="ECO:0000313" key="2">
    <source>
        <dbReference type="EMBL" id="MFB9051796.1"/>
    </source>
</evidence>
<reference evidence="2 3" key="1">
    <citation type="submission" date="2024-09" db="EMBL/GenBank/DDBJ databases">
        <authorList>
            <person name="Sun Q."/>
            <person name="Mori K."/>
        </authorList>
    </citation>
    <scope>NUCLEOTIDE SEQUENCE [LARGE SCALE GENOMIC DNA]</scope>
    <source>
        <strain evidence="2 3">CECT 8286</strain>
    </source>
</reference>
<dbReference type="PROSITE" id="PS51257">
    <property type="entry name" value="PROKAR_LIPOPROTEIN"/>
    <property type="match status" value="1"/>
</dbReference>
<evidence type="ECO:0008006" key="4">
    <source>
        <dbReference type="Google" id="ProtNLM"/>
    </source>
</evidence>
<comment type="caution">
    <text evidence="2">The sequence shown here is derived from an EMBL/GenBank/DDBJ whole genome shotgun (WGS) entry which is preliminary data.</text>
</comment>
<evidence type="ECO:0000313" key="3">
    <source>
        <dbReference type="Proteomes" id="UP001589605"/>
    </source>
</evidence>
<protein>
    <recommendedName>
        <fullName evidence="4">DUF4270 domain-containing protein</fullName>
    </recommendedName>
</protein>
<accession>A0ABV5EX79</accession>
<keyword evidence="3" id="KW-1185">Reference proteome</keyword>